<accession>A0A1E7DUS7</accession>
<comment type="caution">
    <text evidence="1">The sequence shown here is derived from an EMBL/GenBank/DDBJ whole genome shotgun (WGS) entry which is preliminary data.</text>
</comment>
<name>A0A1E7DUS7_9BACI</name>
<protein>
    <recommendedName>
        <fullName evidence="3">DUF2071 domain-containing protein</fullName>
    </recommendedName>
</protein>
<dbReference type="InterPro" id="IPR023375">
    <property type="entry name" value="ADC_dom_sf"/>
</dbReference>
<evidence type="ECO:0000313" key="1">
    <source>
        <dbReference type="EMBL" id="OES46438.1"/>
    </source>
</evidence>
<sequence length="247" mass="28988">MPLEFKETSQRPFPLPASPWVLKQRWDYMLFLHWPVSEKILASHIPTAFSLDLFQGRAWISIVPFLARNTRLHGLPPFPFYHSYLELNIRTYVTYNGIPGIYFFSLGADKWPIVIGAGAASFLPYHHVQMKMSVQNNTVYFQSECLGSRKMPEWFRASYSPSSPIFLPEEGTLDWWLLERYCFWVQKGSQVFRGDIHHNRWRVTEAACVIYDQTAPSFLPHHVLSDKPLAHFSHQKNVFTWPLKKER</sequence>
<evidence type="ECO:0000313" key="2">
    <source>
        <dbReference type="Proteomes" id="UP000095658"/>
    </source>
</evidence>
<dbReference type="Proteomes" id="UP000095658">
    <property type="component" value="Unassembled WGS sequence"/>
</dbReference>
<dbReference type="Pfam" id="PF09844">
    <property type="entry name" value="DUF2071"/>
    <property type="match status" value="1"/>
</dbReference>
<dbReference type="STRING" id="1714016.BA724_14485"/>
<dbReference type="AlphaFoldDB" id="A0A1E7DUS7"/>
<reference evidence="1 2" key="1">
    <citation type="submission" date="2016-06" db="EMBL/GenBank/DDBJ databases">
        <title>Domibacillus iocasae genome sequencing.</title>
        <authorList>
            <person name="Verma A."/>
            <person name="Pal Y."/>
            <person name="Ojha A.K."/>
            <person name="Krishnamurthi S."/>
        </authorList>
    </citation>
    <scope>NUCLEOTIDE SEQUENCE [LARGE SCALE GENOMIC DNA]</scope>
    <source>
        <strain evidence="1 2">DSM 29979</strain>
    </source>
</reference>
<gene>
    <name evidence="1" type="ORF">BA724_14485</name>
</gene>
<evidence type="ECO:0008006" key="3">
    <source>
        <dbReference type="Google" id="ProtNLM"/>
    </source>
</evidence>
<dbReference type="EMBL" id="MAMP01000002">
    <property type="protein sequence ID" value="OES46438.1"/>
    <property type="molecule type" value="Genomic_DNA"/>
</dbReference>
<dbReference type="OrthoDB" id="150993at2"/>
<dbReference type="PANTHER" id="PTHR39186:SF1">
    <property type="entry name" value="DUF2071 DOMAIN-CONTAINING PROTEIN"/>
    <property type="match status" value="1"/>
</dbReference>
<keyword evidence="2" id="KW-1185">Reference proteome</keyword>
<dbReference type="SUPFAM" id="SSF160104">
    <property type="entry name" value="Acetoacetate decarboxylase-like"/>
    <property type="match status" value="1"/>
</dbReference>
<dbReference type="PANTHER" id="PTHR39186">
    <property type="entry name" value="DUF2071 FAMILY PROTEIN"/>
    <property type="match status" value="1"/>
</dbReference>
<proteinExistence type="predicted"/>
<dbReference type="InterPro" id="IPR018644">
    <property type="entry name" value="DUF2071"/>
</dbReference>
<organism evidence="1 2">
    <name type="scientific">Domibacillus iocasae</name>
    <dbReference type="NCBI Taxonomy" id="1714016"/>
    <lineage>
        <taxon>Bacteria</taxon>
        <taxon>Bacillati</taxon>
        <taxon>Bacillota</taxon>
        <taxon>Bacilli</taxon>
        <taxon>Bacillales</taxon>
        <taxon>Bacillaceae</taxon>
        <taxon>Domibacillus</taxon>
    </lineage>
</organism>
<dbReference type="RefSeq" id="WP_069936977.1">
    <property type="nucleotide sequence ID" value="NZ_MAMP01000002.1"/>
</dbReference>